<dbReference type="EMBL" id="CP022530">
    <property type="protein sequence ID" value="ASP37508.1"/>
    <property type="molecule type" value="Genomic_DNA"/>
</dbReference>
<organism evidence="3 4">
    <name type="scientific">Bacterioplanes sanyensis</name>
    <dbReference type="NCBI Taxonomy" id="1249553"/>
    <lineage>
        <taxon>Bacteria</taxon>
        <taxon>Pseudomonadati</taxon>
        <taxon>Pseudomonadota</taxon>
        <taxon>Gammaproteobacteria</taxon>
        <taxon>Oceanospirillales</taxon>
        <taxon>Oceanospirillaceae</taxon>
        <taxon>Bacterioplanes</taxon>
    </lineage>
</organism>
<evidence type="ECO:0000313" key="3">
    <source>
        <dbReference type="EMBL" id="ASP37508.1"/>
    </source>
</evidence>
<proteinExistence type="predicted"/>
<dbReference type="Pfam" id="PF00534">
    <property type="entry name" value="Glycos_transf_1"/>
    <property type="match status" value="1"/>
</dbReference>
<dbReference type="GO" id="GO:0016757">
    <property type="term" value="F:glycosyltransferase activity"/>
    <property type="evidence" value="ECO:0007669"/>
    <property type="project" value="InterPro"/>
</dbReference>
<accession>A0A222FES3</accession>
<dbReference type="InterPro" id="IPR001296">
    <property type="entry name" value="Glyco_trans_1"/>
</dbReference>
<dbReference type="SUPFAM" id="SSF53756">
    <property type="entry name" value="UDP-Glycosyltransferase/glycogen phosphorylase"/>
    <property type="match status" value="2"/>
</dbReference>
<dbReference type="AlphaFoldDB" id="A0A222FES3"/>
<reference evidence="3 4" key="1">
    <citation type="submission" date="2017-07" db="EMBL/GenBank/DDBJ databases">
        <title>Annotated genome sequence of Bacterioplanes sanyensis isolated from Red Sea.</title>
        <authorList>
            <person name="Rehman Z.U."/>
        </authorList>
    </citation>
    <scope>NUCLEOTIDE SEQUENCE [LARGE SCALE GENOMIC DNA]</scope>
    <source>
        <strain evidence="3 4">NV9</strain>
    </source>
</reference>
<feature type="domain" description="Glycosyl transferase family 1" evidence="2">
    <location>
        <begin position="208"/>
        <end position="365"/>
    </location>
</feature>
<dbReference type="PANTHER" id="PTHR46401:SF2">
    <property type="entry name" value="GLYCOSYLTRANSFERASE WBBK-RELATED"/>
    <property type="match status" value="1"/>
</dbReference>
<dbReference type="Gene3D" id="3.40.50.2000">
    <property type="entry name" value="Glycogen Phosphorylase B"/>
    <property type="match status" value="3"/>
</dbReference>
<dbReference type="GO" id="GO:0009103">
    <property type="term" value="P:lipopolysaccharide biosynthetic process"/>
    <property type="evidence" value="ECO:0007669"/>
    <property type="project" value="TreeGrafter"/>
</dbReference>
<dbReference type="Pfam" id="PF13692">
    <property type="entry name" value="Glyco_trans_1_4"/>
    <property type="match status" value="1"/>
</dbReference>
<evidence type="ECO:0000256" key="1">
    <source>
        <dbReference type="ARBA" id="ARBA00022679"/>
    </source>
</evidence>
<keyword evidence="1 3" id="KW-0808">Transferase</keyword>
<name>A0A222FES3_9GAMM</name>
<dbReference type="CDD" id="cd03801">
    <property type="entry name" value="GT4_PimA-like"/>
    <property type="match status" value="1"/>
</dbReference>
<keyword evidence="4" id="KW-1185">Reference proteome</keyword>
<protein>
    <submittedName>
        <fullName evidence="3">Glycosyltransferase</fullName>
    </submittedName>
</protein>
<gene>
    <name evidence="3" type="ORF">CHH28_01940</name>
</gene>
<dbReference type="KEGG" id="bsan:CHH28_01940"/>
<dbReference type="Proteomes" id="UP000202440">
    <property type="component" value="Chromosome"/>
</dbReference>
<dbReference type="RefSeq" id="WP_094058726.1">
    <property type="nucleotide sequence ID" value="NZ_CP022530.1"/>
</dbReference>
<evidence type="ECO:0000259" key="2">
    <source>
        <dbReference type="Pfam" id="PF00534"/>
    </source>
</evidence>
<evidence type="ECO:0000313" key="4">
    <source>
        <dbReference type="Proteomes" id="UP000202440"/>
    </source>
</evidence>
<dbReference type="PANTHER" id="PTHR46401">
    <property type="entry name" value="GLYCOSYLTRANSFERASE WBBK-RELATED"/>
    <property type="match status" value="1"/>
</dbReference>
<sequence length="798" mass="88459">MSLTIALLAPSPVPYTPGGAENLWQGLQQAIKEHTSHSVECLNLPSPERNFSELLSSYRRFSELDLRHFDVVISGKYPAWMIDHPHHVCYMLHKLRGVYDTYSRTGLPTALPELPAVLQPLKTLLSARPERALLADLFSLCELGLDRFPQLFAFPGPLTRAVVHQLDAIAQRPGAIKHYAAISATVAARQQYFPSGEPVSIIHPPISGKQPTPGKHQYVFTASRLDKPKRIDWLIDAYQQVSTDVPFKIAGTGPQTEHLKAATRNDPRIEWLGHVSDAELQAYYSDAMFVPFVPDDEDYGLITLEAMHAAKAVLTTSDAGGVTELVENGVTGNICQPSPSAIATVMQQWLDDPVPVQNMGQAGYQKAQEINWHAAVNQLLARSEVMLSGQRRSHLCRRHIVVTATLPAWPVQGGGQSRLFHLYREVAKHCPVTLVALGDEDSDQWLAPNFRQIVRRYTDTQHRISGGIYNATGAEISDVLAEVTTCANLSFMHTLQRVCSNASLAIVSHPYLHRAIRAVWAGPLVYEAQDVEYDVKSSALQHSENGRRLLRRIARLEKDCLQDSRATLVCAQEDAQRFQQLYQISGAMIEVPNGTDCSAIPFTPLTQRYQTLAALGIKVDVILFMGSRHLPNVEAAHQVIELAKQLPEYEFWLMGSVCDHPDFLSVPSNVRRLGMVSEPMRLQVLATATLALNPMLSGSGTNLKMLDYTAAGLNVISTEFGLRGLKFNDKQDLIIADIGDFLRKIPAFLQLEADKKLALAQSARATTESLYDWEACARPFVQCLTELEAEQGWAQFTG</sequence>
<dbReference type="OrthoDB" id="9802525at2"/>